<evidence type="ECO:0000313" key="2">
    <source>
        <dbReference type="EMBL" id="VEL16391.1"/>
    </source>
</evidence>
<reference evidence="2" key="1">
    <citation type="submission" date="2018-11" db="EMBL/GenBank/DDBJ databases">
        <authorList>
            <consortium name="Pathogen Informatics"/>
        </authorList>
    </citation>
    <scope>NUCLEOTIDE SEQUENCE</scope>
</reference>
<organism evidence="2 3">
    <name type="scientific">Protopolystoma xenopodis</name>
    <dbReference type="NCBI Taxonomy" id="117903"/>
    <lineage>
        <taxon>Eukaryota</taxon>
        <taxon>Metazoa</taxon>
        <taxon>Spiralia</taxon>
        <taxon>Lophotrochozoa</taxon>
        <taxon>Platyhelminthes</taxon>
        <taxon>Monogenea</taxon>
        <taxon>Polyopisthocotylea</taxon>
        <taxon>Polystomatidea</taxon>
        <taxon>Polystomatidae</taxon>
        <taxon>Protopolystoma</taxon>
    </lineage>
</organism>
<dbReference type="EMBL" id="CAAALY010028283">
    <property type="protein sequence ID" value="VEL16391.1"/>
    <property type="molecule type" value="Genomic_DNA"/>
</dbReference>
<feature type="region of interest" description="Disordered" evidence="1">
    <location>
        <begin position="1"/>
        <end position="22"/>
    </location>
</feature>
<sequence>MIYSGTSTGGCTRNSTATETKMMTSTKIASSKTTTLHIHSSSCLTGASDRTTTPSVEFRHLAPTASIDVINLEDQLLGKAEKQVPISENRIDYLKTRGAAASEITSSATSGGESSLARCKSQSRQSNTALTTTTAFEMGSKTLMQKVRLFAAD</sequence>
<feature type="compositionally biased region" description="Low complexity" evidence="1">
    <location>
        <begin position="105"/>
        <end position="115"/>
    </location>
</feature>
<feature type="compositionally biased region" description="Polar residues" evidence="1">
    <location>
        <begin position="1"/>
        <end position="19"/>
    </location>
</feature>
<proteinExistence type="predicted"/>
<dbReference type="Proteomes" id="UP000784294">
    <property type="component" value="Unassembled WGS sequence"/>
</dbReference>
<gene>
    <name evidence="2" type="ORF">PXEA_LOCUS9831</name>
</gene>
<evidence type="ECO:0000313" key="3">
    <source>
        <dbReference type="Proteomes" id="UP000784294"/>
    </source>
</evidence>
<comment type="caution">
    <text evidence="2">The sequence shown here is derived from an EMBL/GenBank/DDBJ whole genome shotgun (WGS) entry which is preliminary data.</text>
</comment>
<feature type="region of interest" description="Disordered" evidence="1">
    <location>
        <begin position="105"/>
        <end position="129"/>
    </location>
</feature>
<accession>A0A3S5A097</accession>
<evidence type="ECO:0000256" key="1">
    <source>
        <dbReference type="SAM" id="MobiDB-lite"/>
    </source>
</evidence>
<dbReference type="AlphaFoldDB" id="A0A3S5A097"/>
<protein>
    <submittedName>
        <fullName evidence="2">Uncharacterized protein</fullName>
    </submittedName>
</protein>
<keyword evidence="3" id="KW-1185">Reference proteome</keyword>
<name>A0A3S5A097_9PLAT</name>
<feature type="compositionally biased region" description="Polar residues" evidence="1">
    <location>
        <begin position="120"/>
        <end position="129"/>
    </location>
</feature>